<dbReference type="AlphaFoldDB" id="A0A2K2BRI0"/>
<dbReference type="InParanoid" id="A0A2K2BRI0"/>
<dbReference type="Proteomes" id="UP000006729">
    <property type="component" value="Chromosome 1"/>
</dbReference>
<evidence type="ECO:0000313" key="2">
    <source>
        <dbReference type="Proteomes" id="UP000006729"/>
    </source>
</evidence>
<evidence type="ECO:0000313" key="1">
    <source>
        <dbReference type="EMBL" id="PNT52386.1"/>
    </source>
</evidence>
<reference evidence="1 2" key="1">
    <citation type="journal article" date="2006" name="Science">
        <title>The genome of black cottonwood, Populus trichocarpa (Torr. &amp; Gray).</title>
        <authorList>
            <person name="Tuskan G.A."/>
            <person name="Difazio S."/>
            <person name="Jansson S."/>
            <person name="Bohlmann J."/>
            <person name="Grigoriev I."/>
            <person name="Hellsten U."/>
            <person name="Putnam N."/>
            <person name="Ralph S."/>
            <person name="Rombauts S."/>
            <person name="Salamov A."/>
            <person name="Schein J."/>
            <person name="Sterck L."/>
            <person name="Aerts A."/>
            <person name="Bhalerao R.R."/>
            <person name="Bhalerao R.P."/>
            <person name="Blaudez D."/>
            <person name="Boerjan W."/>
            <person name="Brun A."/>
            <person name="Brunner A."/>
            <person name="Busov V."/>
            <person name="Campbell M."/>
            <person name="Carlson J."/>
            <person name="Chalot M."/>
            <person name="Chapman J."/>
            <person name="Chen G.L."/>
            <person name="Cooper D."/>
            <person name="Coutinho P.M."/>
            <person name="Couturier J."/>
            <person name="Covert S."/>
            <person name="Cronk Q."/>
            <person name="Cunningham R."/>
            <person name="Davis J."/>
            <person name="Degroeve S."/>
            <person name="Dejardin A."/>
            <person name="Depamphilis C."/>
            <person name="Detter J."/>
            <person name="Dirks B."/>
            <person name="Dubchak I."/>
            <person name="Duplessis S."/>
            <person name="Ehlting J."/>
            <person name="Ellis B."/>
            <person name="Gendler K."/>
            <person name="Goodstein D."/>
            <person name="Gribskov M."/>
            <person name="Grimwood J."/>
            <person name="Groover A."/>
            <person name="Gunter L."/>
            <person name="Hamberger B."/>
            <person name="Heinze B."/>
            <person name="Helariutta Y."/>
            <person name="Henrissat B."/>
            <person name="Holligan D."/>
            <person name="Holt R."/>
            <person name="Huang W."/>
            <person name="Islam-Faridi N."/>
            <person name="Jones S."/>
            <person name="Jones-Rhoades M."/>
            <person name="Jorgensen R."/>
            <person name="Joshi C."/>
            <person name="Kangasjarvi J."/>
            <person name="Karlsson J."/>
            <person name="Kelleher C."/>
            <person name="Kirkpatrick R."/>
            <person name="Kirst M."/>
            <person name="Kohler A."/>
            <person name="Kalluri U."/>
            <person name="Larimer F."/>
            <person name="Leebens-Mack J."/>
            <person name="Leple J.C."/>
            <person name="Locascio P."/>
            <person name="Lou Y."/>
            <person name="Lucas S."/>
            <person name="Martin F."/>
            <person name="Montanini B."/>
            <person name="Napoli C."/>
            <person name="Nelson D.R."/>
            <person name="Nelson C."/>
            <person name="Nieminen K."/>
            <person name="Nilsson O."/>
            <person name="Pereda V."/>
            <person name="Peter G."/>
            <person name="Philippe R."/>
            <person name="Pilate G."/>
            <person name="Poliakov A."/>
            <person name="Razumovskaya J."/>
            <person name="Richardson P."/>
            <person name="Rinaldi C."/>
            <person name="Ritland K."/>
            <person name="Rouze P."/>
            <person name="Ryaboy D."/>
            <person name="Schmutz J."/>
            <person name="Schrader J."/>
            <person name="Segerman B."/>
            <person name="Shin H."/>
            <person name="Siddiqui A."/>
            <person name="Sterky F."/>
            <person name="Terry A."/>
            <person name="Tsai C.J."/>
            <person name="Uberbacher E."/>
            <person name="Unneberg P."/>
            <person name="Vahala J."/>
            <person name="Wall K."/>
            <person name="Wessler S."/>
            <person name="Yang G."/>
            <person name="Yin T."/>
            <person name="Douglas C."/>
            <person name="Marra M."/>
            <person name="Sandberg G."/>
            <person name="Van de Peer Y."/>
            <person name="Rokhsar D."/>
        </authorList>
    </citation>
    <scope>NUCLEOTIDE SEQUENCE [LARGE SCALE GENOMIC DNA]</scope>
    <source>
        <strain evidence="2">cv. Nisqually</strain>
    </source>
</reference>
<proteinExistence type="predicted"/>
<sequence>MTYLQIKPERNIICMFHGSTHNPTDNYESNWRLRLLIHDMIANQTRVKHHLFHGFTHTAKDNYESN</sequence>
<gene>
    <name evidence="1" type="ORF">POPTR_001G029100</name>
</gene>
<dbReference type="EMBL" id="CM009290">
    <property type="protein sequence ID" value="PNT52386.1"/>
    <property type="molecule type" value="Genomic_DNA"/>
</dbReference>
<name>A0A2K2BRI0_POPTR</name>
<keyword evidence="2" id="KW-1185">Reference proteome</keyword>
<accession>A0A2K2BRI0</accession>
<organism evidence="1 2">
    <name type="scientific">Populus trichocarpa</name>
    <name type="common">Western balsam poplar</name>
    <name type="synonym">Populus balsamifera subsp. trichocarpa</name>
    <dbReference type="NCBI Taxonomy" id="3694"/>
    <lineage>
        <taxon>Eukaryota</taxon>
        <taxon>Viridiplantae</taxon>
        <taxon>Streptophyta</taxon>
        <taxon>Embryophyta</taxon>
        <taxon>Tracheophyta</taxon>
        <taxon>Spermatophyta</taxon>
        <taxon>Magnoliopsida</taxon>
        <taxon>eudicotyledons</taxon>
        <taxon>Gunneridae</taxon>
        <taxon>Pentapetalae</taxon>
        <taxon>rosids</taxon>
        <taxon>fabids</taxon>
        <taxon>Malpighiales</taxon>
        <taxon>Salicaceae</taxon>
        <taxon>Saliceae</taxon>
        <taxon>Populus</taxon>
    </lineage>
</organism>
<protein>
    <submittedName>
        <fullName evidence="1">Uncharacterized protein</fullName>
    </submittedName>
</protein>